<dbReference type="OMA" id="LLYGHCC"/>
<dbReference type="FunCoup" id="A0A804KVP5">
    <property type="interactions" value="16"/>
</dbReference>
<evidence type="ECO:0000313" key="6">
    <source>
        <dbReference type="EnsemblPlants" id="Ma10_p13210.1"/>
    </source>
</evidence>
<evidence type="ECO:0000256" key="2">
    <source>
        <dbReference type="ARBA" id="ARBA00022759"/>
    </source>
</evidence>
<organism evidence="6 7">
    <name type="scientific">Musa acuminata subsp. malaccensis</name>
    <name type="common">Wild banana</name>
    <name type="synonym">Musa malaccensis</name>
    <dbReference type="NCBI Taxonomy" id="214687"/>
    <lineage>
        <taxon>Eukaryota</taxon>
        <taxon>Viridiplantae</taxon>
        <taxon>Streptophyta</taxon>
        <taxon>Embryophyta</taxon>
        <taxon>Tracheophyta</taxon>
        <taxon>Spermatophyta</taxon>
        <taxon>Magnoliopsida</taxon>
        <taxon>Liliopsida</taxon>
        <taxon>Zingiberales</taxon>
        <taxon>Musaceae</taxon>
        <taxon>Musa</taxon>
    </lineage>
</organism>
<evidence type="ECO:0000313" key="7">
    <source>
        <dbReference type="Proteomes" id="UP000012960"/>
    </source>
</evidence>
<dbReference type="Gene3D" id="2.40.50.90">
    <property type="match status" value="1"/>
</dbReference>
<dbReference type="PROSITE" id="PS50830">
    <property type="entry name" value="TNASE_3"/>
    <property type="match status" value="1"/>
</dbReference>
<keyword evidence="1" id="KW-0540">Nuclease</keyword>
<dbReference type="Gramene" id="Ma10_t13210.1">
    <property type="protein sequence ID" value="Ma10_p13210.1"/>
    <property type="gene ID" value="Ma10_g13210"/>
</dbReference>
<feature type="domain" description="TNase-like" evidence="4">
    <location>
        <begin position="142"/>
        <end position="319"/>
    </location>
</feature>
<dbReference type="InterPro" id="IPR002071">
    <property type="entry name" value="Thermonucl_AS"/>
</dbReference>
<dbReference type="InterPro" id="IPR016071">
    <property type="entry name" value="Staphylococal_nuclease_OB-fold"/>
</dbReference>
<dbReference type="EMBL" id="HG996476">
    <property type="protein sequence ID" value="CAG1853387.1"/>
    <property type="molecule type" value="Genomic_DNA"/>
</dbReference>
<dbReference type="Proteomes" id="UP000012960">
    <property type="component" value="Unplaced"/>
</dbReference>
<reference evidence="5" key="1">
    <citation type="submission" date="2021-03" db="EMBL/GenBank/DDBJ databases">
        <authorList>
            <consortium name="Genoscope - CEA"/>
            <person name="William W."/>
        </authorList>
    </citation>
    <scope>NUCLEOTIDE SEQUENCE</scope>
    <source>
        <strain evidence="5">Doubled-haploid Pahang</strain>
    </source>
</reference>
<dbReference type="Pfam" id="PF00565">
    <property type="entry name" value="SNase"/>
    <property type="match status" value="1"/>
</dbReference>
<name>A0A804KVP5_MUSAM</name>
<dbReference type="GO" id="GO:0003676">
    <property type="term" value="F:nucleic acid binding"/>
    <property type="evidence" value="ECO:0007669"/>
    <property type="project" value="InterPro"/>
</dbReference>
<dbReference type="AlphaFoldDB" id="A0A804KVP5"/>
<accession>A0A804KVP5</accession>
<proteinExistence type="predicted"/>
<keyword evidence="2" id="KW-0255">Endonuclease</keyword>
<dbReference type="SMART" id="SM00318">
    <property type="entry name" value="SNc"/>
    <property type="match status" value="1"/>
</dbReference>
<gene>
    <name evidence="5" type="ORF">GSMUA_316130.1</name>
</gene>
<evidence type="ECO:0000256" key="3">
    <source>
        <dbReference type="ARBA" id="ARBA00022801"/>
    </source>
</evidence>
<dbReference type="GO" id="GO:0016787">
    <property type="term" value="F:hydrolase activity"/>
    <property type="evidence" value="ECO:0007669"/>
    <property type="project" value="UniProtKB-KW"/>
</dbReference>
<evidence type="ECO:0000256" key="1">
    <source>
        <dbReference type="ARBA" id="ARBA00022722"/>
    </source>
</evidence>
<dbReference type="EnsemblPlants" id="Ma10_t13210.1">
    <property type="protein sequence ID" value="Ma10_p13210.1"/>
    <property type="gene ID" value="Ma10_g13210"/>
</dbReference>
<dbReference type="PROSITE" id="PS01284">
    <property type="entry name" value="TNASE_2"/>
    <property type="match status" value="1"/>
</dbReference>
<protein>
    <submittedName>
        <fullName evidence="5">(wild Malaysian banana) hypothetical protein</fullName>
    </submittedName>
</protein>
<keyword evidence="3" id="KW-0378">Hydrolase</keyword>
<dbReference type="GO" id="GO:0004519">
    <property type="term" value="F:endonuclease activity"/>
    <property type="evidence" value="ECO:0007669"/>
    <property type="project" value="UniProtKB-KW"/>
</dbReference>
<sequence>MGNSLFRFFCGKSSESTPNDKHQSLGPHGVTGATVGVSALARDILHFEITSQVPEALSQSVVSSKKAQANWYRKLLVAWREAKPPPTTPEEASRLVIRTLKRHQKADVEGLLAYYGLPLRNTLPEIPAAQSSKPEGAKDELQTLPVDAKAVADGDTITVYVDTADPRESAKVPRGVHEAAIERARARAVKDYKKADALQKVITDAGYRVIAGPNNEEILARKYRIRLRGIDAPESSMPFGKEAKEELVKLVQGKRLKVYAFGDDRYGRCVGDIYCNGVYVQEQMLKRGLAWHYVGYDKRPELARWEKDARAARVGLWASSHPEKPWEWRKARRNGA</sequence>
<dbReference type="PANTHER" id="PTHR12302:SF3">
    <property type="entry name" value="SERINE_THREONINE-PROTEIN KINASE 31"/>
    <property type="match status" value="1"/>
</dbReference>
<keyword evidence="7" id="KW-1185">Reference proteome</keyword>
<dbReference type="SUPFAM" id="SSF50199">
    <property type="entry name" value="Staphylococcal nuclease"/>
    <property type="match status" value="1"/>
</dbReference>
<dbReference type="InterPro" id="IPR035437">
    <property type="entry name" value="SNase_OB-fold_sf"/>
</dbReference>
<evidence type="ECO:0000313" key="5">
    <source>
        <dbReference type="EMBL" id="CAG1853387.1"/>
    </source>
</evidence>
<reference evidence="6" key="2">
    <citation type="submission" date="2021-05" db="UniProtKB">
        <authorList>
            <consortium name="EnsemblPlants"/>
        </authorList>
    </citation>
    <scope>IDENTIFICATION</scope>
    <source>
        <strain evidence="6">subsp. malaccensis</strain>
    </source>
</reference>
<evidence type="ECO:0000259" key="4">
    <source>
        <dbReference type="PROSITE" id="PS50830"/>
    </source>
</evidence>
<dbReference type="OrthoDB" id="430293at2759"/>
<dbReference type="PANTHER" id="PTHR12302">
    <property type="entry name" value="EBNA2 BINDING PROTEIN P100"/>
    <property type="match status" value="1"/>
</dbReference>